<proteinExistence type="predicted"/>
<keyword evidence="1" id="KW-1133">Transmembrane helix</keyword>
<name>A0A318KXA5_9NEIS</name>
<keyword evidence="1" id="KW-0472">Membrane</keyword>
<dbReference type="Proteomes" id="UP000247555">
    <property type="component" value="Unassembled WGS sequence"/>
</dbReference>
<dbReference type="EMBL" id="QJKI01000004">
    <property type="protein sequence ID" value="PXX80266.1"/>
    <property type="molecule type" value="Genomic_DNA"/>
</dbReference>
<comment type="caution">
    <text evidence="2">The sequence shown here is derived from an EMBL/GenBank/DDBJ whole genome shotgun (WGS) entry which is preliminary data.</text>
</comment>
<keyword evidence="3" id="KW-1185">Reference proteome</keyword>
<accession>A0A318KXA5</accession>
<organism evidence="2 3">
    <name type="scientific">Rivihabitans pingtungensis</name>
    <dbReference type="NCBI Taxonomy" id="1054498"/>
    <lineage>
        <taxon>Bacteria</taxon>
        <taxon>Pseudomonadati</taxon>
        <taxon>Pseudomonadota</taxon>
        <taxon>Betaproteobacteria</taxon>
        <taxon>Neisseriales</taxon>
        <taxon>Aquaspirillaceae</taxon>
        <taxon>Rivihabitans</taxon>
    </lineage>
</organism>
<evidence type="ECO:0000313" key="2">
    <source>
        <dbReference type="EMBL" id="PXX80266.1"/>
    </source>
</evidence>
<protein>
    <submittedName>
        <fullName evidence="2">Uncharacterized protein</fullName>
    </submittedName>
</protein>
<evidence type="ECO:0000256" key="1">
    <source>
        <dbReference type="SAM" id="Phobius"/>
    </source>
</evidence>
<dbReference type="OrthoDB" id="8591270at2"/>
<keyword evidence="1" id="KW-0812">Transmembrane</keyword>
<feature type="transmembrane region" description="Helical" evidence="1">
    <location>
        <begin position="74"/>
        <end position="96"/>
    </location>
</feature>
<dbReference type="RefSeq" id="WP_110389963.1">
    <property type="nucleotide sequence ID" value="NZ_DAIMVG010000024.1"/>
</dbReference>
<gene>
    <name evidence="2" type="ORF">DFR34_10437</name>
</gene>
<evidence type="ECO:0000313" key="3">
    <source>
        <dbReference type="Proteomes" id="UP000247555"/>
    </source>
</evidence>
<reference evidence="2 3" key="1">
    <citation type="submission" date="2018-05" db="EMBL/GenBank/DDBJ databases">
        <title>Genomic Encyclopedia of Type Strains, Phase IV (KMG-IV): sequencing the most valuable type-strain genomes for metagenomic binning, comparative biology and taxonomic classification.</title>
        <authorList>
            <person name="Goeker M."/>
        </authorList>
    </citation>
    <scope>NUCLEOTIDE SEQUENCE [LARGE SCALE GENOMIC DNA]</scope>
    <source>
        <strain evidence="2 3">DSM 29661</strain>
    </source>
</reference>
<sequence>MHRNATFPVLLITAGLLWFLHSTALLPNAHSLVAIGLAVAGGAMLLLDGLNKSTLVSCPMLMYAGLVVYGREHFALPFSVWASCGMVLLGLLLLAARSSAVPERSRRRPD</sequence>
<dbReference type="AlphaFoldDB" id="A0A318KXA5"/>